<evidence type="ECO:0000256" key="1">
    <source>
        <dbReference type="SAM" id="Phobius"/>
    </source>
</evidence>
<keyword evidence="3" id="KW-1185">Reference proteome</keyword>
<dbReference type="OrthoDB" id="6401986at2"/>
<reference evidence="3" key="1">
    <citation type="submission" date="2017-04" db="EMBL/GenBank/DDBJ databases">
        <authorList>
            <person name="Varghese N."/>
            <person name="Submissions S."/>
        </authorList>
    </citation>
    <scope>NUCLEOTIDE SEQUENCE [LARGE SCALE GENOMIC DNA]</scope>
</reference>
<sequence length="89" mass="10461">MKLGIWLGRFIFAIIWAVLLANVVWPFQGSAYGVFLLLLGILVIMHLLQLGMFVATYKHVINWRRGDYWQVFIFGIIGWLAIMHRQRNQ</sequence>
<gene>
    <name evidence="2" type="ORF">SAMN06297229_0275</name>
</gene>
<feature type="transmembrane region" description="Helical" evidence="1">
    <location>
        <begin position="32"/>
        <end position="56"/>
    </location>
</feature>
<feature type="transmembrane region" description="Helical" evidence="1">
    <location>
        <begin position="6"/>
        <end position="25"/>
    </location>
</feature>
<dbReference type="Pfam" id="PF06611">
    <property type="entry name" value="DUF1145"/>
    <property type="match status" value="1"/>
</dbReference>
<keyword evidence="1" id="KW-0812">Transmembrane</keyword>
<name>A0A1Y6EH79_9GAMM</name>
<evidence type="ECO:0000313" key="2">
    <source>
        <dbReference type="EMBL" id="SMQ59503.1"/>
    </source>
</evidence>
<dbReference type="PANTHER" id="PTHR38775:SF1">
    <property type="entry name" value="INNER MEMBRANE PROTEIN"/>
    <property type="match status" value="1"/>
</dbReference>
<organism evidence="2 3">
    <name type="scientific">Pseudidiomarina planktonica</name>
    <dbReference type="NCBI Taxonomy" id="1323738"/>
    <lineage>
        <taxon>Bacteria</taxon>
        <taxon>Pseudomonadati</taxon>
        <taxon>Pseudomonadota</taxon>
        <taxon>Gammaproteobacteria</taxon>
        <taxon>Alteromonadales</taxon>
        <taxon>Idiomarinaceae</taxon>
        <taxon>Pseudidiomarina</taxon>
    </lineage>
</organism>
<dbReference type="RefSeq" id="WP_086433466.1">
    <property type="nucleotide sequence ID" value="NZ_FXWH01000001.1"/>
</dbReference>
<feature type="transmembrane region" description="Helical" evidence="1">
    <location>
        <begin position="68"/>
        <end position="84"/>
    </location>
</feature>
<keyword evidence="1" id="KW-1133">Transmembrane helix</keyword>
<keyword evidence="1" id="KW-0472">Membrane</keyword>
<dbReference type="InterPro" id="IPR009525">
    <property type="entry name" value="DUF1145"/>
</dbReference>
<proteinExistence type="predicted"/>
<dbReference type="Proteomes" id="UP000194450">
    <property type="component" value="Unassembled WGS sequence"/>
</dbReference>
<protein>
    <submittedName>
        <fullName evidence="2">Putative membrane protein</fullName>
    </submittedName>
</protein>
<accession>A0A1Y6EH79</accession>
<dbReference type="PANTHER" id="PTHR38775">
    <property type="entry name" value="INNER MEMBRANE PROTEIN-RELATED"/>
    <property type="match status" value="1"/>
</dbReference>
<evidence type="ECO:0000313" key="3">
    <source>
        <dbReference type="Proteomes" id="UP000194450"/>
    </source>
</evidence>
<dbReference type="EMBL" id="FXWH01000001">
    <property type="protein sequence ID" value="SMQ59503.1"/>
    <property type="molecule type" value="Genomic_DNA"/>
</dbReference>
<dbReference type="AlphaFoldDB" id="A0A1Y6EH79"/>